<feature type="domain" description="Type II secretion system protein GspF" evidence="7">
    <location>
        <begin position="114"/>
        <end position="238"/>
    </location>
</feature>
<dbReference type="OrthoDB" id="5611741at2"/>
<feature type="transmembrane region" description="Helical" evidence="6">
    <location>
        <begin position="79"/>
        <end position="98"/>
    </location>
</feature>
<feature type="transmembrane region" description="Helical" evidence="6">
    <location>
        <begin position="224"/>
        <end position="241"/>
    </location>
</feature>
<comment type="caution">
    <text evidence="8">The sequence shown here is derived from an EMBL/GenBank/DDBJ whole genome shotgun (WGS) entry which is preliminary data.</text>
</comment>
<reference evidence="9 11" key="1">
    <citation type="journal article" date="2018" name="Front. Microbiol.">
        <title>Genome-Based Analysis Reveals the Taxonomy and Diversity of the Family Idiomarinaceae.</title>
        <authorList>
            <person name="Liu Y."/>
            <person name="Lai Q."/>
            <person name="Shao Z."/>
        </authorList>
    </citation>
    <scope>NUCLEOTIDE SEQUENCE [LARGE SCALE GENOMIC DNA]</scope>
    <source>
        <strain evidence="9 11">CF12-14</strain>
    </source>
</reference>
<dbReference type="PANTHER" id="PTHR35007">
    <property type="entry name" value="INTEGRAL MEMBRANE PROTEIN-RELATED"/>
    <property type="match status" value="1"/>
</dbReference>
<evidence type="ECO:0000256" key="4">
    <source>
        <dbReference type="ARBA" id="ARBA00022989"/>
    </source>
</evidence>
<sequence length="283" mass="31537">MTAFIGYVLIAGAAAIFGFILMRRAVSDVQRLRSRIATSTHQALNELFWFIPLAQFARLMVLPCLGMCLLWWWLLPTPMLAIVAPLSFGLPLFGLKWLRARRQRLLLQQLPDMLTLLSAGLKSGVTLVASFNMLSREVSSPMREELLVVLRAVRLGQTITEALQAWQVRQPSSDLHQVVLAITLAQQSGGQQGHILQRLATTMRRKQQLQLKVLALTAQGRMQGKVMVALPLLLLAALYMIERPVILALAYHPLGWGACTLLFGLLGSGYWLVRQQVKLPVAL</sequence>
<protein>
    <submittedName>
        <fullName evidence="8">Type II secretion system protein F (GspF)</fullName>
    </submittedName>
</protein>
<reference evidence="8 10" key="2">
    <citation type="submission" date="2018-06" db="EMBL/GenBank/DDBJ databases">
        <title>Genomic Encyclopedia of Type Strains, Phase III (KMG-III): the genomes of soil and plant-associated and newly described type strains.</title>
        <authorList>
            <person name="Whitman W."/>
        </authorList>
    </citation>
    <scope>NUCLEOTIDE SEQUENCE [LARGE SCALE GENOMIC DNA]</scope>
    <source>
        <strain evidence="8 10">CGMCC 1.15366</strain>
    </source>
</reference>
<organism evidence="8 10">
    <name type="scientific">Aliidiomarina maris</name>
    <dbReference type="NCBI Taxonomy" id="531312"/>
    <lineage>
        <taxon>Bacteria</taxon>
        <taxon>Pseudomonadati</taxon>
        <taxon>Pseudomonadota</taxon>
        <taxon>Gammaproteobacteria</taxon>
        <taxon>Alteromonadales</taxon>
        <taxon>Idiomarinaceae</taxon>
        <taxon>Aliidiomarina</taxon>
    </lineage>
</organism>
<dbReference type="InterPro" id="IPR018076">
    <property type="entry name" value="T2SS_GspF_dom"/>
</dbReference>
<keyword evidence="5 6" id="KW-0472">Membrane</keyword>
<evidence type="ECO:0000313" key="10">
    <source>
        <dbReference type="Proteomes" id="UP000249203"/>
    </source>
</evidence>
<dbReference type="Proteomes" id="UP000287865">
    <property type="component" value="Unassembled WGS sequence"/>
</dbReference>
<keyword evidence="2" id="KW-1003">Cell membrane</keyword>
<evidence type="ECO:0000259" key="7">
    <source>
        <dbReference type="Pfam" id="PF00482"/>
    </source>
</evidence>
<evidence type="ECO:0000256" key="1">
    <source>
        <dbReference type="ARBA" id="ARBA00004651"/>
    </source>
</evidence>
<dbReference type="Proteomes" id="UP000249203">
    <property type="component" value="Unassembled WGS sequence"/>
</dbReference>
<comment type="subcellular location">
    <subcellularLocation>
        <location evidence="1">Cell membrane</location>
        <topology evidence="1">Multi-pass membrane protein</topology>
    </subcellularLocation>
</comment>
<evidence type="ECO:0000313" key="11">
    <source>
        <dbReference type="Proteomes" id="UP000287865"/>
    </source>
</evidence>
<evidence type="ECO:0000313" key="8">
    <source>
        <dbReference type="EMBL" id="RAJ93675.1"/>
    </source>
</evidence>
<evidence type="ECO:0000256" key="3">
    <source>
        <dbReference type="ARBA" id="ARBA00022692"/>
    </source>
</evidence>
<name>A0A327WPM9_9GAMM</name>
<feature type="transmembrane region" description="Helical" evidence="6">
    <location>
        <begin position="6"/>
        <end position="26"/>
    </location>
</feature>
<keyword evidence="4 6" id="KW-1133">Transmembrane helix</keyword>
<feature type="transmembrane region" description="Helical" evidence="6">
    <location>
        <begin position="253"/>
        <end position="273"/>
    </location>
</feature>
<feature type="transmembrane region" description="Helical" evidence="6">
    <location>
        <begin position="47"/>
        <end position="73"/>
    </location>
</feature>
<dbReference type="Pfam" id="PF00482">
    <property type="entry name" value="T2SSF"/>
    <property type="match status" value="1"/>
</dbReference>
<keyword evidence="11" id="KW-1185">Reference proteome</keyword>
<dbReference type="EMBL" id="PIPK01000016">
    <property type="protein sequence ID" value="RUO19392.1"/>
    <property type="molecule type" value="Genomic_DNA"/>
</dbReference>
<dbReference type="EMBL" id="QLMD01000016">
    <property type="protein sequence ID" value="RAJ93675.1"/>
    <property type="molecule type" value="Genomic_DNA"/>
</dbReference>
<evidence type="ECO:0000313" key="9">
    <source>
        <dbReference type="EMBL" id="RUO19392.1"/>
    </source>
</evidence>
<accession>A0A327WPM9</accession>
<evidence type="ECO:0000256" key="2">
    <source>
        <dbReference type="ARBA" id="ARBA00022475"/>
    </source>
</evidence>
<gene>
    <name evidence="8" type="ORF">B0I24_11633</name>
    <name evidence="9" type="ORF">CWE07_12990</name>
</gene>
<proteinExistence type="predicted"/>
<dbReference type="RefSeq" id="WP_111570317.1">
    <property type="nucleotide sequence ID" value="NZ_PIPK01000016.1"/>
</dbReference>
<dbReference type="Gene3D" id="1.20.81.30">
    <property type="entry name" value="Type II secretion system (T2SS), domain F"/>
    <property type="match status" value="1"/>
</dbReference>
<evidence type="ECO:0000256" key="6">
    <source>
        <dbReference type="SAM" id="Phobius"/>
    </source>
</evidence>
<evidence type="ECO:0000256" key="5">
    <source>
        <dbReference type="ARBA" id="ARBA00023136"/>
    </source>
</evidence>
<dbReference type="InterPro" id="IPR042094">
    <property type="entry name" value="T2SS_GspF_sf"/>
</dbReference>
<dbReference type="GO" id="GO:0005886">
    <property type="term" value="C:plasma membrane"/>
    <property type="evidence" value="ECO:0007669"/>
    <property type="project" value="UniProtKB-SubCell"/>
</dbReference>
<dbReference type="PANTHER" id="PTHR35007:SF1">
    <property type="entry name" value="PILUS ASSEMBLY PROTEIN"/>
    <property type="match status" value="1"/>
</dbReference>
<dbReference type="AlphaFoldDB" id="A0A327WPM9"/>
<keyword evidence="3 6" id="KW-0812">Transmembrane</keyword>